<dbReference type="SUPFAM" id="SSF51126">
    <property type="entry name" value="Pectin lyase-like"/>
    <property type="match status" value="1"/>
</dbReference>
<evidence type="ECO:0000313" key="2">
    <source>
        <dbReference type="EMBL" id="SDX27081.1"/>
    </source>
</evidence>
<proteinExistence type="predicted"/>
<organism evidence="2 3">
    <name type="scientific">Sulfitobacter pontiacus</name>
    <dbReference type="NCBI Taxonomy" id="60137"/>
    <lineage>
        <taxon>Bacteria</taxon>
        <taxon>Pseudomonadati</taxon>
        <taxon>Pseudomonadota</taxon>
        <taxon>Alphaproteobacteria</taxon>
        <taxon>Rhodobacterales</taxon>
        <taxon>Roseobacteraceae</taxon>
        <taxon>Sulfitobacter</taxon>
    </lineage>
</organism>
<gene>
    <name evidence="2" type="ORF">SAMN04488041_105289</name>
</gene>
<dbReference type="EMBL" id="FNNB01000005">
    <property type="protein sequence ID" value="SDX27081.1"/>
    <property type="molecule type" value="Genomic_DNA"/>
</dbReference>
<evidence type="ECO:0000313" key="3">
    <source>
        <dbReference type="Proteomes" id="UP000183076"/>
    </source>
</evidence>
<dbReference type="Proteomes" id="UP000183076">
    <property type="component" value="Unassembled WGS sequence"/>
</dbReference>
<feature type="region of interest" description="Disordered" evidence="1">
    <location>
        <begin position="638"/>
        <end position="666"/>
    </location>
</feature>
<accession>A0A1H3AC76</accession>
<dbReference type="InterPro" id="IPR011050">
    <property type="entry name" value="Pectin_lyase_fold/virulence"/>
</dbReference>
<protein>
    <submittedName>
        <fullName evidence="2">Uncharacterized protein</fullName>
    </submittedName>
</protein>
<evidence type="ECO:0000256" key="1">
    <source>
        <dbReference type="SAM" id="MobiDB-lite"/>
    </source>
</evidence>
<reference evidence="3" key="1">
    <citation type="submission" date="2016-10" db="EMBL/GenBank/DDBJ databases">
        <authorList>
            <person name="Varghese N."/>
            <person name="Submissions S."/>
        </authorList>
    </citation>
    <scope>NUCLEOTIDE SEQUENCE [LARGE SCALE GENOMIC DNA]</scope>
    <source>
        <strain evidence="3">DSM 10014</strain>
    </source>
</reference>
<sequence length="694" mass="72917">MQMTLGLGMKLGQTMAGSLPLKISPVTEILADGWRAEHRDMPSFSTTSEARNVTVNRRGFDTAATAVSKASVVQLTSRVRQPYPDHSNFTDKTVACSDFVYAGDTINGAINHSTRPAPRPIAMWLNHDRERVEDDAHILRLAVAHAYAQQGQPVAAVRFIVRDTLGNEASQLVSSQSSLGFEASGLHVPHYAATVDLLGLAQEDLLTVDATIYPWVGDAFSISAGADEYPSPNLTTLRMLNDTSGGYGACYAQVDGTTGDDATGQAASARADAIAAPFASIAAAANAIKEFNAAHFGRVDDAGGGTILLAEGAHILTPFKAAGRSAQLPLCIRAEDPSKRDSTILTDGGVNRFNGIPTHLKICDVTLQKGGANTVFLDSGADSAGNLLITKNCLWDANGFGSYGAWVYRVGRFVQINCSVVPNKDPRQGNSFSTEAIMVTAIGCESCAGTITYQALGCSGLDEFTLRAPIGNRPAMTGTFLGWNTFSNGSATNAIVSVSTEIGAQGFAFVGNIVESWGSSTNAALRLNADSDANAAQNIVVHNNTIAGERANLLYLDGTENVAKSGSFRNNLFHRINIKSDVFSGETSLTGNWPARYKVGWSHNVAIAGSSNEPGYGPSSWLGELPSIGEVSHIASPWVDDRSHTGSNTGSGDYRPDALSDLPKVSPAQAPYGSDLVGNTLGDSGFIGAVLSSA</sequence>
<name>A0A1H3AC76_9RHOB</name>
<dbReference type="AlphaFoldDB" id="A0A1H3AC76"/>